<evidence type="ECO:0000256" key="2">
    <source>
        <dbReference type="SAM" id="MobiDB-lite"/>
    </source>
</evidence>
<dbReference type="PROSITE" id="PS00708">
    <property type="entry name" value="PRO_ENDOPEP_SER"/>
    <property type="match status" value="1"/>
</dbReference>
<dbReference type="GO" id="GO:0070205">
    <property type="term" value="F:2-succinyl-6-hydroxy-2,4-cyclohexadiene-1-carboxylate synthase activity"/>
    <property type="evidence" value="ECO:0007669"/>
    <property type="project" value="UniProtKB-EC"/>
</dbReference>
<feature type="domain" description="Peptidase S9 prolyl oligopeptidase catalytic" evidence="3">
    <location>
        <begin position="51"/>
        <end position="241"/>
    </location>
</feature>
<dbReference type="Gene3D" id="3.40.50.1820">
    <property type="entry name" value="alpha/beta hydrolase"/>
    <property type="match status" value="1"/>
</dbReference>
<dbReference type="Pfam" id="PF00326">
    <property type="entry name" value="Peptidase_S9"/>
    <property type="match status" value="1"/>
</dbReference>
<dbReference type="InterPro" id="IPR002471">
    <property type="entry name" value="Pept_S9_AS"/>
</dbReference>
<keyword evidence="1" id="KW-0378">Hydrolase</keyword>
<dbReference type="SUPFAM" id="SSF53474">
    <property type="entry name" value="alpha/beta-Hydrolases"/>
    <property type="match status" value="1"/>
</dbReference>
<dbReference type="AlphaFoldDB" id="A0A679JDA2"/>
<keyword evidence="4" id="KW-0456">Lyase</keyword>
<evidence type="ECO:0000313" key="4">
    <source>
        <dbReference type="EMBL" id="CAA2106667.1"/>
    </source>
</evidence>
<sequence length="263" mass="28777">MPTRHNTIDIPVDGQHIDGTLVAASNVVPGVLLVHGWDGSQEQYIARAHEIAALGCVCLTFDLRGHARHAAQRLEVTREDNLHDVLAAYDTLVGHPSVDPASIAIVGSSYGGYLAALVSAMRRVRWLALRAPALYRDREWDKPKGELSRSDLLAYRRSLVGPKDNRALAACAAFRGDVLIVESEHDQIVPHPVITNYRAAFQSVRSVTYRVISDADHALSKQMWRQAYGQLLVSWMTEMTQGARSEGAKSPGALTRPVSANPA</sequence>
<dbReference type="InterPro" id="IPR001375">
    <property type="entry name" value="Peptidase_S9_cat"/>
</dbReference>
<dbReference type="InterPro" id="IPR050261">
    <property type="entry name" value="FrsA_esterase"/>
</dbReference>
<feature type="region of interest" description="Disordered" evidence="2">
    <location>
        <begin position="244"/>
        <end position="263"/>
    </location>
</feature>
<dbReference type="PANTHER" id="PTHR22946:SF5">
    <property type="entry name" value="PEPTIDASE S9 PROLYL OLIGOPEPTIDASE CATALYTIC DOMAIN-CONTAINING PROTEIN"/>
    <property type="match status" value="1"/>
</dbReference>
<gene>
    <name evidence="4" type="primary">menH_2</name>
    <name evidence="4" type="ORF">VVAX_03853</name>
</gene>
<name>A0A679JDA2_VARPD</name>
<accession>A0A679JDA2</accession>
<dbReference type="GO" id="GO:0006508">
    <property type="term" value="P:proteolysis"/>
    <property type="evidence" value="ECO:0007669"/>
    <property type="project" value="InterPro"/>
</dbReference>
<proteinExistence type="predicted"/>
<dbReference type="InterPro" id="IPR029058">
    <property type="entry name" value="AB_hydrolase_fold"/>
</dbReference>
<dbReference type="EC" id="4.2.99.20" evidence="4"/>
<protein>
    <submittedName>
        <fullName evidence="4">2-succinyl-6-hydroxy-2, 4-cyclohexadiene-1-carboxylate synthase</fullName>
        <ecNumber evidence="4">4.2.99.20</ecNumber>
    </submittedName>
</protein>
<evidence type="ECO:0000259" key="3">
    <source>
        <dbReference type="Pfam" id="PF00326"/>
    </source>
</evidence>
<dbReference type="EMBL" id="LR743507">
    <property type="protein sequence ID" value="CAA2106667.1"/>
    <property type="molecule type" value="Genomic_DNA"/>
</dbReference>
<evidence type="ECO:0000256" key="1">
    <source>
        <dbReference type="ARBA" id="ARBA00022801"/>
    </source>
</evidence>
<dbReference type="RefSeq" id="WP_339091418.1">
    <property type="nucleotide sequence ID" value="NZ_LR743507.1"/>
</dbReference>
<dbReference type="PANTHER" id="PTHR22946">
    <property type="entry name" value="DIENELACTONE HYDROLASE DOMAIN-CONTAINING PROTEIN-RELATED"/>
    <property type="match status" value="1"/>
</dbReference>
<reference evidence="4" key="1">
    <citation type="submission" date="2019-12" db="EMBL/GenBank/DDBJ databases">
        <authorList>
            <person name="Cremers G."/>
        </authorList>
    </citation>
    <scope>NUCLEOTIDE SEQUENCE</scope>
    <source>
        <strain evidence="4">Vvax</strain>
    </source>
</reference>
<organism evidence="4">
    <name type="scientific">Variovorax paradoxus</name>
    <dbReference type="NCBI Taxonomy" id="34073"/>
    <lineage>
        <taxon>Bacteria</taxon>
        <taxon>Pseudomonadati</taxon>
        <taxon>Pseudomonadota</taxon>
        <taxon>Betaproteobacteria</taxon>
        <taxon>Burkholderiales</taxon>
        <taxon>Comamonadaceae</taxon>
        <taxon>Variovorax</taxon>
    </lineage>
</organism>
<dbReference type="GO" id="GO:0004252">
    <property type="term" value="F:serine-type endopeptidase activity"/>
    <property type="evidence" value="ECO:0007669"/>
    <property type="project" value="InterPro"/>
</dbReference>